<proteinExistence type="predicted"/>
<name>A0ACC0LWE2_RHOML</name>
<accession>A0ACC0LWE2</accession>
<gene>
    <name evidence="1" type="ORF">RHMOL_Rhmol11G0217700</name>
</gene>
<reference evidence="1" key="1">
    <citation type="submission" date="2022-02" db="EMBL/GenBank/DDBJ databases">
        <title>Plant Genome Project.</title>
        <authorList>
            <person name="Zhang R.-G."/>
        </authorList>
    </citation>
    <scope>NUCLEOTIDE SEQUENCE</scope>
    <source>
        <strain evidence="1">AT1</strain>
    </source>
</reference>
<protein>
    <submittedName>
        <fullName evidence="1">Uncharacterized protein</fullName>
    </submittedName>
</protein>
<evidence type="ECO:0000313" key="2">
    <source>
        <dbReference type="Proteomes" id="UP001062846"/>
    </source>
</evidence>
<dbReference type="EMBL" id="CM046398">
    <property type="protein sequence ID" value="KAI8532478.1"/>
    <property type="molecule type" value="Genomic_DNA"/>
</dbReference>
<sequence length="172" mass="19067">MGYLAPECVVTGKASKESDVYSFGVVALEIACGRKPFDMKVPECQMGMVEWVWDLYGMGRLLEAADLKLGPDFDEGEMERLMIVGLWCAHPDHNFRPKIRQAIHVLNFEAPLPILPKKQPTLSFFPPPLNPTTISSDTSQNQYSSNTYNTDSSKFTSSSTASSPSTSLLNKK</sequence>
<keyword evidence="2" id="KW-1185">Reference proteome</keyword>
<evidence type="ECO:0000313" key="1">
    <source>
        <dbReference type="EMBL" id="KAI8532478.1"/>
    </source>
</evidence>
<dbReference type="Proteomes" id="UP001062846">
    <property type="component" value="Chromosome 11"/>
</dbReference>
<comment type="caution">
    <text evidence="1">The sequence shown here is derived from an EMBL/GenBank/DDBJ whole genome shotgun (WGS) entry which is preliminary data.</text>
</comment>
<organism evidence="1 2">
    <name type="scientific">Rhododendron molle</name>
    <name type="common">Chinese azalea</name>
    <name type="synonym">Azalea mollis</name>
    <dbReference type="NCBI Taxonomy" id="49168"/>
    <lineage>
        <taxon>Eukaryota</taxon>
        <taxon>Viridiplantae</taxon>
        <taxon>Streptophyta</taxon>
        <taxon>Embryophyta</taxon>
        <taxon>Tracheophyta</taxon>
        <taxon>Spermatophyta</taxon>
        <taxon>Magnoliopsida</taxon>
        <taxon>eudicotyledons</taxon>
        <taxon>Gunneridae</taxon>
        <taxon>Pentapetalae</taxon>
        <taxon>asterids</taxon>
        <taxon>Ericales</taxon>
        <taxon>Ericaceae</taxon>
        <taxon>Ericoideae</taxon>
        <taxon>Rhodoreae</taxon>
        <taxon>Rhododendron</taxon>
    </lineage>
</organism>